<sequence>MVKEVKTQAKIGVGVDILWKALAKNLKFIIPKMIPNLVKDAEVIEGDGGLGTVYLFNFGPDIKTMTYQKEKISELDDSLHRIALQLTAIGEGETLIDVTVAYESEIEDDTMPSKTKSSTLAYISSLENYLANASSC</sequence>
<dbReference type="GO" id="GO:0005737">
    <property type="term" value="C:cytoplasm"/>
    <property type="evidence" value="ECO:0000318"/>
    <property type="project" value="GO_Central"/>
</dbReference>
<dbReference type="InParanoid" id="B9T645"/>
<dbReference type="PANTHER" id="PTHR31213:SF64">
    <property type="entry name" value="PHYTOHORMONE-BINDING PROTEIN"/>
    <property type="match status" value="1"/>
</dbReference>
<protein>
    <recommendedName>
        <fullName evidence="3">Bet v I/Major latex protein domain-containing protein</fullName>
    </recommendedName>
</protein>
<dbReference type="GO" id="GO:0009738">
    <property type="term" value="P:abscisic acid-activated signaling pathway"/>
    <property type="evidence" value="ECO:0000318"/>
    <property type="project" value="GO_Central"/>
</dbReference>
<proteinExistence type="predicted"/>
<dbReference type="STRING" id="3988.B9T645"/>
<dbReference type="GO" id="GO:0010427">
    <property type="term" value="F:abscisic acid binding"/>
    <property type="evidence" value="ECO:0000318"/>
    <property type="project" value="GO_Central"/>
</dbReference>
<accession>B9T645</accession>
<dbReference type="GO" id="GO:0004864">
    <property type="term" value="F:protein phosphatase inhibitor activity"/>
    <property type="evidence" value="ECO:0000318"/>
    <property type="project" value="GO_Central"/>
</dbReference>
<evidence type="ECO:0000313" key="2">
    <source>
        <dbReference type="Proteomes" id="UP000008311"/>
    </source>
</evidence>
<dbReference type="PANTHER" id="PTHR31213">
    <property type="entry name" value="OS08G0374000 PROTEIN-RELATED"/>
    <property type="match status" value="1"/>
</dbReference>
<dbReference type="eggNOG" id="ENOG502S34N">
    <property type="taxonomic scope" value="Eukaryota"/>
</dbReference>
<dbReference type="Gene3D" id="3.30.530.20">
    <property type="match status" value="1"/>
</dbReference>
<dbReference type="AlphaFoldDB" id="B9T645"/>
<dbReference type="GO" id="GO:0038023">
    <property type="term" value="F:signaling receptor activity"/>
    <property type="evidence" value="ECO:0000318"/>
    <property type="project" value="GO_Central"/>
</dbReference>
<gene>
    <name evidence="1" type="ORF">RCOM_0380600</name>
</gene>
<organism evidence="1 2">
    <name type="scientific">Ricinus communis</name>
    <name type="common">Castor bean</name>
    <dbReference type="NCBI Taxonomy" id="3988"/>
    <lineage>
        <taxon>Eukaryota</taxon>
        <taxon>Viridiplantae</taxon>
        <taxon>Streptophyta</taxon>
        <taxon>Embryophyta</taxon>
        <taxon>Tracheophyta</taxon>
        <taxon>Spermatophyta</taxon>
        <taxon>Magnoliopsida</taxon>
        <taxon>eudicotyledons</taxon>
        <taxon>Gunneridae</taxon>
        <taxon>Pentapetalae</taxon>
        <taxon>rosids</taxon>
        <taxon>fabids</taxon>
        <taxon>Malpighiales</taxon>
        <taxon>Euphorbiaceae</taxon>
        <taxon>Acalyphoideae</taxon>
        <taxon>Acalypheae</taxon>
        <taxon>Ricinus</taxon>
    </lineage>
</organism>
<name>B9T645_RICCO</name>
<dbReference type="SUPFAM" id="SSF55961">
    <property type="entry name" value="Bet v1-like"/>
    <property type="match status" value="1"/>
</dbReference>
<dbReference type="InterPro" id="IPR023393">
    <property type="entry name" value="START-like_dom_sf"/>
</dbReference>
<dbReference type="GO" id="GO:0005634">
    <property type="term" value="C:nucleus"/>
    <property type="evidence" value="ECO:0000318"/>
    <property type="project" value="GO_Central"/>
</dbReference>
<evidence type="ECO:0000313" key="1">
    <source>
        <dbReference type="EMBL" id="EEF28677.1"/>
    </source>
</evidence>
<dbReference type="Proteomes" id="UP000008311">
    <property type="component" value="Unassembled WGS sequence"/>
</dbReference>
<evidence type="ECO:0008006" key="3">
    <source>
        <dbReference type="Google" id="ProtNLM"/>
    </source>
</evidence>
<reference evidence="2" key="1">
    <citation type="journal article" date="2010" name="Nat. Biotechnol.">
        <title>Draft genome sequence of the oilseed species Ricinus communis.</title>
        <authorList>
            <person name="Chan A.P."/>
            <person name="Crabtree J."/>
            <person name="Zhao Q."/>
            <person name="Lorenzi H."/>
            <person name="Orvis J."/>
            <person name="Puiu D."/>
            <person name="Melake-Berhan A."/>
            <person name="Jones K.M."/>
            <person name="Redman J."/>
            <person name="Chen G."/>
            <person name="Cahoon E.B."/>
            <person name="Gedil M."/>
            <person name="Stanke M."/>
            <person name="Haas B.J."/>
            <person name="Wortman J.R."/>
            <person name="Fraser-Liggett C.M."/>
            <person name="Ravel J."/>
            <person name="Rabinowicz P.D."/>
        </authorList>
    </citation>
    <scope>NUCLEOTIDE SEQUENCE [LARGE SCALE GENOMIC DNA]</scope>
    <source>
        <strain evidence="2">cv. Hale</strain>
    </source>
</reference>
<dbReference type="EMBL" id="EQ974575">
    <property type="protein sequence ID" value="EEF28677.1"/>
    <property type="molecule type" value="Genomic_DNA"/>
</dbReference>
<dbReference type="InterPro" id="IPR050279">
    <property type="entry name" value="Plant_def-hormone_signal"/>
</dbReference>
<keyword evidence="2" id="KW-1185">Reference proteome</keyword>